<dbReference type="Gene3D" id="1.10.3630.10">
    <property type="entry name" value="yeast vps74-n-term truncation variant domain like"/>
    <property type="match status" value="1"/>
</dbReference>
<organism evidence="5 6">
    <name type="scientific">Streptomyces ochraceiscleroticus</name>
    <dbReference type="NCBI Taxonomy" id="47761"/>
    <lineage>
        <taxon>Bacteria</taxon>
        <taxon>Bacillati</taxon>
        <taxon>Actinomycetota</taxon>
        <taxon>Actinomycetes</taxon>
        <taxon>Kitasatosporales</taxon>
        <taxon>Streptomycetaceae</taxon>
        <taxon>Streptomyces</taxon>
    </lineage>
</organism>
<evidence type="ECO:0000313" key="6">
    <source>
        <dbReference type="Proteomes" id="UP001596139"/>
    </source>
</evidence>
<comment type="caution">
    <text evidence="5">The sequence shown here is derived from an EMBL/GenBank/DDBJ whole genome shotgun (WGS) entry which is preliminary data.</text>
</comment>
<evidence type="ECO:0000256" key="3">
    <source>
        <dbReference type="ARBA" id="ARBA00023121"/>
    </source>
</evidence>
<evidence type="ECO:0000256" key="4">
    <source>
        <dbReference type="ARBA" id="ARBA00023136"/>
    </source>
</evidence>
<accession>A0ABW1MKW6</accession>
<proteinExistence type="predicted"/>
<keyword evidence="2" id="KW-0333">Golgi apparatus</keyword>
<protein>
    <submittedName>
        <fullName evidence="5">GPP34 family phosphoprotein</fullName>
    </submittedName>
</protein>
<comment type="subcellular location">
    <subcellularLocation>
        <location evidence="1">Golgi apparatus membrane</location>
        <topology evidence="1">Peripheral membrane protein</topology>
        <orientation evidence="1">Cytoplasmic side</orientation>
    </subcellularLocation>
</comment>
<keyword evidence="4" id="KW-0472">Membrane</keyword>
<evidence type="ECO:0000256" key="1">
    <source>
        <dbReference type="ARBA" id="ARBA00004255"/>
    </source>
</evidence>
<evidence type="ECO:0000313" key="5">
    <source>
        <dbReference type="EMBL" id="MFC6063644.1"/>
    </source>
</evidence>
<dbReference type="InterPro" id="IPR008628">
    <property type="entry name" value="GPP34-like"/>
</dbReference>
<gene>
    <name evidence="5" type="ORF">ACFP4F_13885</name>
</gene>
<dbReference type="RefSeq" id="WP_031058060.1">
    <property type="nucleotide sequence ID" value="NZ_JBHSPX010000004.1"/>
</dbReference>
<name>A0ABW1MKW6_9ACTN</name>
<keyword evidence="3" id="KW-0446">Lipid-binding</keyword>
<sequence>MTTPPATELTMTEELLLLGLHPERSRFRVQRRYLRYGLAAAVLAELEGYGSVAEERGRIVVPRPVPTGRPLLDQFLDDLTAGSLGSAGKGKGEHLQRWLRRNGERAERLAVDALVARGAIRLDERRALGLFPYRRYPVRDHRLHGQVLASFHAALKRGVPDRRSRVLVGLALATDVATRLGVPWRVRRELKPLVREQWYAQAVHKQVNSDKAASNGG</sequence>
<dbReference type="InterPro" id="IPR038261">
    <property type="entry name" value="GPP34-like_sf"/>
</dbReference>
<dbReference type="Pfam" id="PF05719">
    <property type="entry name" value="GPP34"/>
    <property type="match status" value="1"/>
</dbReference>
<keyword evidence="6" id="KW-1185">Reference proteome</keyword>
<evidence type="ECO:0000256" key="2">
    <source>
        <dbReference type="ARBA" id="ARBA00023034"/>
    </source>
</evidence>
<reference evidence="6" key="1">
    <citation type="journal article" date="2019" name="Int. J. Syst. Evol. Microbiol.">
        <title>The Global Catalogue of Microorganisms (GCM) 10K type strain sequencing project: providing services to taxonomists for standard genome sequencing and annotation.</title>
        <authorList>
            <consortium name="The Broad Institute Genomics Platform"/>
            <consortium name="The Broad Institute Genome Sequencing Center for Infectious Disease"/>
            <person name="Wu L."/>
            <person name="Ma J."/>
        </authorList>
    </citation>
    <scope>NUCLEOTIDE SEQUENCE [LARGE SCALE GENOMIC DNA]</scope>
    <source>
        <strain evidence="6">CGMCC 1.15180</strain>
    </source>
</reference>
<dbReference type="Proteomes" id="UP001596139">
    <property type="component" value="Unassembled WGS sequence"/>
</dbReference>
<dbReference type="EMBL" id="JBHSPX010000004">
    <property type="protein sequence ID" value="MFC6063644.1"/>
    <property type="molecule type" value="Genomic_DNA"/>
</dbReference>